<dbReference type="GO" id="GO:0016747">
    <property type="term" value="F:acyltransferase activity, transferring groups other than amino-acyl groups"/>
    <property type="evidence" value="ECO:0007669"/>
    <property type="project" value="InterPro"/>
</dbReference>
<dbReference type="AlphaFoldDB" id="A0A222EWP9"/>
<keyword evidence="1" id="KW-0808">Transferase</keyword>
<dbReference type="CDD" id="cd04301">
    <property type="entry name" value="NAT_SF"/>
    <property type="match status" value="1"/>
</dbReference>
<accession>A0A222EWP9</accession>
<dbReference type="PANTHER" id="PTHR43138:SF1">
    <property type="entry name" value="N-ACETYLTRANSFERASE ACA1"/>
    <property type="match status" value="1"/>
</dbReference>
<dbReference type="EMBL" id="AP019389">
    <property type="protein sequence ID" value="BBI20615.1"/>
    <property type="molecule type" value="Genomic_DNA"/>
</dbReference>
<name>A0A222EWP9_9SPHN</name>
<sequence>MPIRPSTHADHEAIWAILEPVFTAGESYAIDPDISREDALDYWLGTDRESFVFEQDGAVLGTYYLRTNAGGGGSHVCNCGYITAPAAAGRGIARRMCLHSLDQARTRGYRAMQFNFVVATNTRAIDLWETLGFATVGTLPGAFNHPRHGMVDALVMYQSL</sequence>
<dbReference type="PANTHER" id="PTHR43138">
    <property type="entry name" value="ACETYLTRANSFERASE, GNAT FAMILY"/>
    <property type="match status" value="1"/>
</dbReference>
<organism evidence="1 2">
    <name type="scientific">Qipengyuania flava</name>
    <dbReference type="NCBI Taxonomy" id="192812"/>
    <lineage>
        <taxon>Bacteria</taxon>
        <taxon>Pseudomonadati</taxon>
        <taxon>Pseudomonadota</taxon>
        <taxon>Alphaproteobacteria</taxon>
        <taxon>Sphingomonadales</taxon>
        <taxon>Erythrobacteraceae</taxon>
        <taxon>Qipengyuania</taxon>
    </lineage>
</organism>
<dbReference type="PROSITE" id="PS51186">
    <property type="entry name" value="GNAT"/>
    <property type="match status" value="1"/>
</dbReference>
<evidence type="ECO:0000313" key="2">
    <source>
        <dbReference type="Proteomes" id="UP000290057"/>
    </source>
</evidence>
<dbReference type="InterPro" id="IPR016181">
    <property type="entry name" value="Acyl_CoA_acyltransferase"/>
</dbReference>
<dbReference type="Proteomes" id="UP000290057">
    <property type="component" value="Chromosome"/>
</dbReference>
<evidence type="ECO:0000313" key="1">
    <source>
        <dbReference type="EMBL" id="BBI20615.1"/>
    </source>
</evidence>
<dbReference type="KEGG" id="efv:CHH26_09910"/>
<protein>
    <submittedName>
        <fullName evidence="1">Acetyltransferase</fullName>
    </submittedName>
</protein>
<dbReference type="Gene3D" id="3.40.630.30">
    <property type="match status" value="1"/>
</dbReference>
<dbReference type="InterPro" id="IPR052742">
    <property type="entry name" value="Mito_N-acetyltransferase"/>
</dbReference>
<gene>
    <name evidence="1" type="ORF">EKJ_14620</name>
</gene>
<dbReference type="InterPro" id="IPR000182">
    <property type="entry name" value="GNAT_dom"/>
</dbReference>
<keyword evidence="2" id="KW-1185">Reference proteome</keyword>
<dbReference type="Pfam" id="PF00583">
    <property type="entry name" value="Acetyltransf_1"/>
    <property type="match status" value="1"/>
</dbReference>
<proteinExistence type="predicted"/>
<dbReference type="SUPFAM" id="SSF55729">
    <property type="entry name" value="Acyl-CoA N-acyltransferases (Nat)"/>
    <property type="match status" value="1"/>
</dbReference>
<reference evidence="1 2" key="1">
    <citation type="submission" date="2019-01" db="EMBL/GenBank/DDBJ databases">
        <title>Complete genome sequence of Erythrobacter flavus KJ5.</title>
        <authorList>
            <person name="Kanesaki Y."/>
            <person name="Brotosudarmo T."/>
            <person name="Moriuchi R."/>
            <person name="Awai K."/>
        </authorList>
    </citation>
    <scope>NUCLEOTIDE SEQUENCE [LARGE SCALE GENOMIC DNA]</scope>
    <source>
        <strain evidence="1 2">KJ5</strain>
    </source>
</reference>
<dbReference type="RefSeq" id="WP_094063280.1">
    <property type="nucleotide sequence ID" value="NZ_AP019389.1"/>
</dbReference>